<dbReference type="PANTHER" id="PTHR43312:SF1">
    <property type="entry name" value="NADP-DEPENDENT OXIDOREDUCTASE DOMAIN-CONTAINING PROTEIN"/>
    <property type="match status" value="1"/>
</dbReference>
<dbReference type="Proteomes" id="UP000294543">
    <property type="component" value="Unassembled WGS sequence"/>
</dbReference>
<evidence type="ECO:0000313" key="3">
    <source>
        <dbReference type="Proteomes" id="UP000294543"/>
    </source>
</evidence>
<dbReference type="InterPro" id="IPR023210">
    <property type="entry name" value="NADP_OxRdtase_dom"/>
</dbReference>
<dbReference type="PANTHER" id="PTHR43312">
    <property type="entry name" value="D-THREO-ALDOSE 1-DEHYDROGENASE"/>
    <property type="match status" value="1"/>
</dbReference>
<reference evidence="2 3" key="1">
    <citation type="submission" date="2019-03" db="EMBL/GenBank/DDBJ databases">
        <title>Draft genome sequences of novel Actinobacteria.</title>
        <authorList>
            <person name="Sahin N."/>
            <person name="Ay H."/>
            <person name="Saygin H."/>
        </authorList>
    </citation>
    <scope>NUCLEOTIDE SEQUENCE [LARGE SCALE GENOMIC DNA]</scope>
    <source>
        <strain evidence="2 3">KC712</strain>
    </source>
</reference>
<feature type="domain" description="NADP-dependent oxidoreductase" evidence="1">
    <location>
        <begin position="17"/>
        <end position="82"/>
    </location>
</feature>
<name>A0A4R4WKM0_9ACTN</name>
<protein>
    <submittedName>
        <fullName evidence="2">Aldo/keto reductase</fullName>
    </submittedName>
</protein>
<dbReference type="SUPFAM" id="SSF51430">
    <property type="entry name" value="NAD(P)-linked oxidoreductase"/>
    <property type="match status" value="1"/>
</dbReference>
<dbReference type="Gene3D" id="3.20.20.100">
    <property type="entry name" value="NADP-dependent oxidoreductase domain"/>
    <property type="match status" value="1"/>
</dbReference>
<dbReference type="InterPro" id="IPR053135">
    <property type="entry name" value="AKR2_Oxidoreductase"/>
</dbReference>
<dbReference type="Pfam" id="PF00248">
    <property type="entry name" value="Aldo_ket_red"/>
    <property type="match status" value="1"/>
</dbReference>
<sequence length="85" mass="9215">MKMRTLGRTGIQVSPYCLGTMVFGQAGNPDHNDCTRIIHRAPDAGIDVIDTADVYGPRGESEEIVGRALQGRRDAVVLATKVMMI</sequence>
<gene>
    <name evidence="2" type="ORF">E1294_29485</name>
</gene>
<evidence type="ECO:0000313" key="2">
    <source>
        <dbReference type="EMBL" id="TDD16973.1"/>
    </source>
</evidence>
<dbReference type="InterPro" id="IPR036812">
    <property type="entry name" value="NAD(P)_OxRdtase_dom_sf"/>
</dbReference>
<evidence type="ECO:0000259" key="1">
    <source>
        <dbReference type="Pfam" id="PF00248"/>
    </source>
</evidence>
<comment type="caution">
    <text evidence="2">The sequence shown here is derived from an EMBL/GenBank/DDBJ whole genome shotgun (WGS) entry which is preliminary data.</text>
</comment>
<dbReference type="EMBL" id="SMKP01000095">
    <property type="protein sequence ID" value="TDD16973.1"/>
    <property type="molecule type" value="Genomic_DNA"/>
</dbReference>
<organism evidence="2 3">
    <name type="scientific">Nonomuraea diastatica</name>
    <dbReference type="NCBI Taxonomy" id="1848329"/>
    <lineage>
        <taxon>Bacteria</taxon>
        <taxon>Bacillati</taxon>
        <taxon>Actinomycetota</taxon>
        <taxon>Actinomycetes</taxon>
        <taxon>Streptosporangiales</taxon>
        <taxon>Streptosporangiaceae</taxon>
        <taxon>Nonomuraea</taxon>
    </lineage>
</organism>
<dbReference type="OrthoDB" id="9768793at2"/>
<accession>A0A4R4WKM0</accession>
<proteinExistence type="predicted"/>
<dbReference type="AlphaFoldDB" id="A0A4R4WKM0"/>
<keyword evidence="3" id="KW-1185">Reference proteome</keyword>